<reference evidence="2" key="2">
    <citation type="submission" date="2023-06" db="EMBL/GenBank/DDBJ databases">
        <authorList>
            <consortium name="Lawrence Berkeley National Laboratory"/>
            <person name="Haridas S."/>
            <person name="Hensen N."/>
            <person name="Bonometti L."/>
            <person name="Westerberg I."/>
            <person name="Brannstrom I.O."/>
            <person name="Guillou S."/>
            <person name="Cros-Aarteil S."/>
            <person name="Calhoun S."/>
            <person name="Kuo A."/>
            <person name="Mondo S."/>
            <person name="Pangilinan J."/>
            <person name="Riley R."/>
            <person name="Labutti K."/>
            <person name="Andreopoulos B."/>
            <person name="Lipzen A."/>
            <person name="Chen C."/>
            <person name="Yanf M."/>
            <person name="Daum C."/>
            <person name="Ng V."/>
            <person name="Clum A."/>
            <person name="Steindorff A."/>
            <person name="Ohm R."/>
            <person name="Martin F."/>
            <person name="Silar P."/>
            <person name="Natvig D."/>
            <person name="Lalanne C."/>
            <person name="Gautier V."/>
            <person name="Ament-Velasquez S.L."/>
            <person name="Kruys A."/>
            <person name="Hutchinson M.I."/>
            <person name="Powell A.J."/>
            <person name="Barry K."/>
            <person name="Miller A.N."/>
            <person name="Grigoriev I.V."/>
            <person name="Debuchy R."/>
            <person name="Gladieux P."/>
            <person name="Thoren M.H."/>
            <person name="Johannesson H."/>
        </authorList>
    </citation>
    <scope>NUCLEOTIDE SEQUENCE</scope>
    <source>
        <strain evidence="2">CBS 560.94</strain>
    </source>
</reference>
<dbReference type="Proteomes" id="UP001278500">
    <property type="component" value="Unassembled WGS sequence"/>
</dbReference>
<accession>A0AAE0JPN7</accession>
<evidence type="ECO:0000256" key="1">
    <source>
        <dbReference type="SAM" id="MobiDB-lite"/>
    </source>
</evidence>
<protein>
    <submittedName>
        <fullName evidence="2">Uncharacterized protein</fullName>
    </submittedName>
</protein>
<evidence type="ECO:0000313" key="3">
    <source>
        <dbReference type="Proteomes" id="UP001278500"/>
    </source>
</evidence>
<dbReference type="RefSeq" id="XP_062686563.1">
    <property type="nucleotide sequence ID" value="XM_062826035.1"/>
</dbReference>
<dbReference type="AlphaFoldDB" id="A0AAE0JPN7"/>
<sequence length="181" mass="20687">MSPSQAIHPTGSKKLPRQRNNHHQSDTAQTSAYSDASQDRLHHQQSQQQQQQQQKQLRDYINTNRTSKPTISPIESWLGEPIREQPWTGLRVHLQRGRDSPKSQSLSWPELEESPELELEDLDLDRDLLPFLTSRTSYTGSESLPGVEASWSLRSSWYTESSSSSSQPETGSKGVERRHRV</sequence>
<dbReference type="EMBL" id="JAUEPP010000001">
    <property type="protein sequence ID" value="KAK3355185.1"/>
    <property type="molecule type" value="Genomic_DNA"/>
</dbReference>
<feature type="compositionally biased region" description="Acidic residues" evidence="1">
    <location>
        <begin position="110"/>
        <end position="123"/>
    </location>
</feature>
<proteinExistence type="predicted"/>
<feature type="region of interest" description="Disordered" evidence="1">
    <location>
        <begin position="158"/>
        <end position="181"/>
    </location>
</feature>
<gene>
    <name evidence="2" type="ORF">B0H65DRAFT_451081</name>
</gene>
<comment type="caution">
    <text evidence="2">The sequence shown here is derived from an EMBL/GenBank/DDBJ whole genome shotgun (WGS) entry which is preliminary data.</text>
</comment>
<dbReference type="GeneID" id="87863189"/>
<organism evidence="2 3">
    <name type="scientific">Neurospora tetraspora</name>
    <dbReference type="NCBI Taxonomy" id="94610"/>
    <lineage>
        <taxon>Eukaryota</taxon>
        <taxon>Fungi</taxon>
        <taxon>Dikarya</taxon>
        <taxon>Ascomycota</taxon>
        <taxon>Pezizomycotina</taxon>
        <taxon>Sordariomycetes</taxon>
        <taxon>Sordariomycetidae</taxon>
        <taxon>Sordariales</taxon>
        <taxon>Sordariaceae</taxon>
        <taxon>Neurospora</taxon>
    </lineage>
</organism>
<feature type="region of interest" description="Disordered" evidence="1">
    <location>
        <begin position="1"/>
        <end position="123"/>
    </location>
</feature>
<feature type="compositionally biased region" description="Polar residues" evidence="1">
    <location>
        <begin position="26"/>
        <end position="36"/>
    </location>
</feature>
<evidence type="ECO:0000313" key="2">
    <source>
        <dbReference type="EMBL" id="KAK3355185.1"/>
    </source>
</evidence>
<reference evidence="2" key="1">
    <citation type="journal article" date="2023" name="Mol. Phylogenet. Evol.">
        <title>Genome-scale phylogeny and comparative genomics of the fungal order Sordariales.</title>
        <authorList>
            <person name="Hensen N."/>
            <person name="Bonometti L."/>
            <person name="Westerberg I."/>
            <person name="Brannstrom I.O."/>
            <person name="Guillou S."/>
            <person name="Cros-Aarteil S."/>
            <person name="Calhoun S."/>
            <person name="Haridas S."/>
            <person name="Kuo A."/>
            <person name="Mondo S."/>
            <person name="Pangilinan J."/>
            <person name="Riley R."/>
            <person name="LaButti K."/>
            <person name="Andreopoulos B."/>
            <person name="Lipzen A."/>
            <person name="Chen C."/>
            <person name="Yan M."/>
            <person name="Daum C."/>
            <person name="Ng V."/>
            <person name="Clum A."/>
            <person name="Steindorff A."/>
            <person name="Ohm R.A."/>
            <person name="Martin F."/>
            <person name="Silar P."/>
            <person name="Natvig D.O."/>
            <person name="Lalanne C."/>
            <person name="Gautier V."/>
            <person name="Ament-Velasquez S.L."/>
            <person name="Kruys A."/>
            <person name="Hutchinson M.I."/>
            <person name="Powell A.J."/>
            <person name="Barry K."/>
            <person name="Miller A.N."/>
            <person name="Grigoriev I.V."/>
            <person name="Debuchy R."/>
            <person name="Gladieux P."/>
            <person name="Hiltunen Thoren M."/>
            <person name="Johannesson H."/>
        </authorList>
    </citation>
    <scope>NUCLEOTIDE SEQUENCE</scope>
    <source>
        <strain evidence="2">CBS 560.94</strain>
    </source>
</reference>
<feature type="compositionally biased region" description="Polar residues" evidence="1">
    <location>
        <begin position="61"/>
        <end position="70"/>
    </location>
</feature>
<keyword evidence="3" id="KW-1185">Reference proteome</keyword>
<name>A0AAE0JPN7_9PEZI</name>
<feature type="compositionally biased region" description="Low complexity" evidence="1">
    <location>
        <begin position="44"/>
        <end position="55"/>
    </location>
</feature>